<dbReference type="STRING" id="81972.D7KND8"/>
<dbReference type="InterPro" id="IPR050223">
    <property type="entry name" value="D-isomer_2-hydroxyacid_DH"/>
</dbReference>
<evidence type="ECO:0000256" key="8">
    <source>
        <dbReference type="RuleBase" id="RU003719"/>
    </source>
</evidence>
<dbReference type="Gene3D" id="3.40.50.720">
    <property type="entry name" value="NAD(P)-binding Rossmann-like Domain"/>
    <property type="match status" value="2"/>
</dbReference>
<dbReference type="InterPro" id="IPR036291">
    <property type="entry name" value="NAD(P)-bd_dom_sf"/>
</dbReference>
<organism evidence="12">
    <name type="scientific">Arabidopsis lyrata subsp. lyrata</name>
    <name type="common">Lyre-leaved rock-cress</name>
    <dbReference type="NCBI Taxonomy" id="81972"/>
    <lineage>
        <taxon>Eukaryota</taxon>
        <taxon>Viridiplantae</taxon>
        <taxon>Streptophyta</taxon>
        <taxon>Embryophyta</taxon>
        <taxon>Tracheophyta</taxon>
        <taxon>Spermatophyta</taxon>
        <taxon>Magnoliopsida</taxon>
        <taxon>eudicotyledons</taxon>
        <taxon>Gunneridae</taxon>
        <taxon>Pentapetalae</taxon>
        <taxon>rosids</taxon>
        <taxon>malvids</taxon>
        <taxon>Brassicales</taxon>
        <taxon>Brassicaceae</taxon>
        <taxon>Camelineae</taxon>
        <taxon>Arabidopsis</taxon>
    </lineage>
</organism>
<dbReference type="AlphaFoldDB" id="D7KND8"/>
<comment type="similarity">
    <text evidence="7">Belongs to the D-isomer specific 2-hydroxyacid dehydrogenase family. GyaR subfamily.</text>
</comment>
<dbReference type="GO" id="GO:0051287">
    <property type="term" value="F:NAD binding"/>
    <property type="evidence" value="ECO:0007669"/>
    <property type="project" value="InterPro"/>
</dbReference>
<keyword evidence="1" id="KW-0323">Glycolate pathway</keyword>
<evidence type="ECO:0000259" key="9">
    <source>
        <dbReference type="Pfam" id="PF00389"/>
    </source>
</evidence>
<evidence type="ECO:0000256" key="5">
    <source>
        <dbReference type="ARBA" id="ARBA00023238"/>
    </source>
</evidence>
<dbReference type="GO" id="GO:0005829">
    <property type="term" value="C:cytosol"/>
    <property type="evidence" value="ECO:0007669"/>
    <property type="project" value="EnsemblPlants"/>
</dbReference>
<dbReference type="EMBL" id="GL348713">
    <property type="protein sequence ID" value="EFH66199.1"/>
    <property type="molecule type" value="Genomic_DNA"/>
</dbReference>
<feature type="domain" description="D-isomer specific 2-hydroxyacid dehydrogenase NAD-binding" evidence="10">
    <location>
        <begin position="115"/>
        <end position="288"/>
    </location>
</feature>
<dbReference type="Pfam" id="PF00389">
    <property type="entry name" value="2-Hacid_dh"/>
    <property type="match status" value="1"/>
</dbReference>
<protein>
    <submittedName>
        <fullName evidence="11">Oxidoreductase family protein</fullName>
    </submittedName>
</protein>
<dbReference type="SUPFAM" id="SSF51735">
    <property type="entry name" value="NAD(P)-binding Rossmann-fold domains"/>
    <property type="match status" value="1"/>
</dbReference>
<dbReference type="SUPFAM" id="SSF52283">
    <property type="entry name" value="Formate/glycerate dehydrogenase catalytic domain-like"/>
    <property type="match status" value="1"/>
</dbReference>
<dbReference type="GO" id="GO:0009854">
    <property type="term" value="P:oxidative photosynthetic carbon pathway"/>
    <property type="evidence" value="ECO:0007669"/>
    <property type="project" value="UniProtKB-KW"/>
</dbReference>
<evidence type="ECO:0000256" key="3">
    <source>
        <dbReference type="ARBA" id="ARBA00023002"/>
    </source>
</evidence>
<name>D7KND8_ARALL</name>
<evidence type="ECO:0000256" key="1">
    <source>
        <dbReference type="ARBA" id="ARBA00022594"/>
    </source>
</evidence>
<gene>
    <name evidence="11" type="ORF">ARALYDRAFT_471404</name>
</gene>
<dbReference type="GO" id="GO:0030267">
    <property type="term" value="F:glyoxylate reductase (NADPH) activity"/>
    <property type="evidence" value="ECO:0007669"/>
    <property type="project" value="EnsemblPlants"/>
</dbReference>
<dbReference type="CDD" id="cd12156">
    <property type="entry name" value="HPPR"/>
    <property type="match status" value="1"/>
</dbReference>
<dbReference type="Proteomes" id="UP000008694">
    <property type="component" value="Unassembled WGS sequence"/>
</dbReference>
<dbReference type="HOGENOM" id="CLU_019796_1_2_1"/>
<dbReference type="FunFam" id="3.40.50.720:FF:000213">
    <property type="entry name" value="Putative 2-hydroxyacid dehydrogenase"/>
    <property type="match status" value="1"/>
</dbReference>
<dbReference type="PANTHER" id="PTHR10996">
    <property type="entry name" value="2-HYDROXYACID DEHYDROGENASE-RELATED"/>
    <property type="match status" value="1"/>
</dbReference>
<evidence type="ECO:0000256" key="4">
    <source>
        <dbReference type="ARBA" id="ARBA00023027"/>
    </source>
</evidence>
<accession>D7KND8</accession>
<dbReference type="OrthoDB" id="298012at2759"/>
<dbReference type="GO" id="GO:0016618">
    <property type="term" value="F:hydroxypyruvate reductase [NAD(P)H] activity"/>
    <property type="evidence" value="ECO:0007669"/>
    <property type="project" value="EnsemblPlants"/>
</dbReference>
<keyword evidence="2" id="KW-0521">NADP</keyword>
<evidence type="ECO:0000313" key="11">
    <source>
        <dbReference type="EMBL" id="EFH66199.1"/>
    </source>
</evidence>
<dbReference type="Gramene" id="fgenesh2_kg.1__1358__AT1G12550.1">
    <property type="protein sequence ID" value="fgenesh2_kg.1__1358__AT1G12550.1"/>
    <property type="gene ID" value="fgenesh2_kg.1__1358__AT1G12550.1"/>
</dbReference>
<evidence type="ECO:0000256" key="2">
    <source>
        <dbReference type="ARBA" id="ARBA00022857"/>
    </source>
</evidence>
<keyword evidence="5" id="KW-0601">Photorespiration</keyword>
<dbReference type="InterPro" id="IPR006140">
    <property type="entry name" value="D-isomer_DH_NAD-bd"/>
</dbReference>
<dbReference type="InterPro" id="IPR006139">
    <property type="entry name" value="D-isomer_2_OHA_DH_cat_dom"/>
</dbReference>
<evidence type="ECO:0000256" key="7">
    <source>
        <dbReference type="ARBA" id="ARBA00061400"/>
    </source>
</evidence>
<reference evidence="12" key="1">
    <citation type="journal article" date="2011" name="Nat. Genet.">
        <title>The Arabidopsis lyrata genome sequence and the basis of rapid genome size change.</title>
        <authorList>
            <person name="Hu T.T."/>
            <person name="Pattyn P."/>
            <person name="Bakker E.G."/>
            <person name="Cao J."/>
            <person name="Cheng J.-F."/>
            <person name="Clark R.M."/>
            <person name="Fahlgren N."/>
            <person name="Fawcett J.A."/>
            <person name="Grimwood J."/>
            <person name="Gundlach H."/>
            <person name="Haberer G."/>
            <person name="Hollister J.D."/>
            <person name="Ossowski S."/>
            <person name="Ottilar R.P."/>
            <person name="Salamov A.A."/>
            <person name="Schneeberger K."/>
            <person name="Spannagl M."/>
            <person name="Wang X."/>
            <person name="Yang L."/>
            <person name="Nasrallah M.E."/>
            <person name="Bergelson J."/>
            <person name="Carrington J.C."/>
            <person name="Gaut B.S."/>
            <person name="Schmutz J."/>
            <person name="Mayer K.F.X."/>
            <person name="Van de Peer Y."/>
            <person name="Grigoriev I.V."/>
            <person name="Nordborg M."/>
            <person name="Weigel D."/>
            <person name="Guo Y.-L."/>
        </authorList>
    </citation>
    <scope>NUCLEOTIDE SEQUENCE [LARGE SCALE GENOMIC DNA]</scope>
    <source>
        <strain evidence="12">cv. MN47</strain>
    </source>
</reference>
<dbReference type="eggNOG" id="KOG0069">
    <property type="taxonomic scope" value="Eukaryota"/>
</dbReference>
<keyword evidence="4" id="KW-0520">NAD</keyword>
<proteinExistence type="inferred from homology"/>
<keyword evidence="6" id="KW-0670">Pyruvate</keyword>
<evidence type="ECO:0000313" key="12">
    <source>
        <dbReference type="Proteomes" id="UP000008694"/>
    </source>
</evidence>
<dbReference type="Pfam" id="PF02826">
    <property type="entry name" value="2-Hacid_dh_C"/>
    <property type="match status" value="1"/>
</dbReference>
<keyword evidence="3 8" id="KW-0560">Oxidoreductase</keyword>
<dbReference type="PANTHER" id="PTHR10996:SF268">
    <property type="entry name" value="GLYOXYLATE_HYDROXYPYRUVATE REDUCTASE HPR3"/>
    <property type="match status" value="1"/>
</dbReference>
<sequence length="322" mass="34866">MTESSDPPLVLIHRPPSLTFMDETLSREFRTLITDTSSESLPSFLSRHASSARAFVVVGRLPVTEELLSHLPSLQILVCTSVGIDHIDLAACKRRDLVITNAGNAFSDDVADCAVGLLLSVLRRIPAADRYVRSGNWAKFGDFQLGSKVCSKKVFVVVTGKIGSFVAKRLESFGCIISYNSRSQKQSSSYRYYPDILSLAADNDVLVLCCSLTDETHHIVNREVMESLGKDGVIVNVGRGGLIDEKEMVKCLVEGVIGGAGLDVFENEPAVPEELFGLDNVVLSPHLAVATSGSLDNVAEIGLANLRAFFSNRPLLSPVQLD</sequence>
<evidence type="ECO:0000259" key="10">
    <source>
        <dbReference type="Pfam" id="PF02826"/>
    </source>
</evidence>
<keyword evidence="12" id="KW-1185">Reference proteome</keyword>
<evidence type="ECO:0000256" key="6">
    <source>
        <dbReference type="ARBA" id="ARBA00023317"/>
    </source>
</evidence>
<feature type="domain" description="D-isomer specific 2-hydroxyacid dehydrogenase catalytic" evidence="9">
    <location>
        <begin position="36"/>
        <end position="319"/>
    </location>
</feature>